<protein>
    <submittedName>
        <fullName evidence="1">Uncharacterized protein</fullName>
    </submittedName>
</protein>
<dbReference type="Proteomes" id="UP000076925">
    <property type="component" value="Unassembled WGS sequence"/>
</dbReference>
<comment type="caution">
    <text evidence="1">The sequence shown here is derived from an EMBL/GenBank/DDBJ whole genome shotgun (WGS) entry which is preliminary data.</text>
</comment>
<proteinExistence type="predicted"/>
<dbReference type="EMBL" id="ANNX02000077">
    <property type="protein sequence ID" value="KYC34647.1"/>
    <property type="molecule type" value="Genomic_DNA"/>
</dbReference>
<accession>A0A139WQE3</accession>
<reference evidence="1 2" key="1">
    <citation type="journal article" date="2013" name="Genome Biol. Evol.">
        <title>Genomes of Stigonematalean cyanobacteria (subsection V) and the evolution of oxygenic photosynthesis from prokaryotes to plastids.</title>
        <authorList>
            <person name="Dagan T."/>
            <person name="Roettger M."/>
            <person name="Stucken K."/>
            <person name="Landan G."/>
            <person name="Koch R."/>
            <person name="Major P."/>
            <person name="Gould S.B."/>
            <person name="Goremykin V.V."/>
            <person name="Rippka R."/>
            <person name="Tandeau de Marsac N."/>
            <person name="Gugger M."/>
            <person name="Lockhart P.J."/>
            <person name="Allen J.F."/>
            <person name="Brune I."/>
            <person name="Maus I."/>
            <person name="Puhler A."/>
            <person name="Martin W.F."/>
        </authorList>
    </citation>
    <scope>NUCLEOTIDE SEQUENCE [LARGE SCALE GENOMIC DNA]</scope>
    <source>
        <strain evidence="1 2">PCC 7110</strain>
    </source>
</reference>
<gene>
    <name evidence="1" type="ORF">WA1_50490</name>
</gene>
<dbReference type="OrthoDB" id="515128at2"/>
<dbReference type="AlphaFoldDB" id="A0A139WQE3"/>
<keyword evidence="2" id="KW-1185">Reference proteome</keyword>
<evidence type="ECO:0000313" key="2">
    <source>
        <dbReference type="Proteomes" id="UP000076925"/>
    </source>
</evidence>
<sequence length="89" mass="10761">MISPQLEAEINKYKSFPRWNHLFPPYIEKHYFDNLLVYHCDRTNPDNIYCDKFYSDGARPELIIIRFDNQLVFVKYLHNVLLDRLPTAL</sequence>
<evidence type="ECO:0000313" key="1">
    <source>
        <dbReference type="EMBL" id="KYC34647.1"/>
    </source>
</evidence>
<name>A0A139WQE3_9CYAN</name>
<organism evidence="1 2">
    <name type="scientific">Scytonema hofmannii PCC 7110</name>
    <dbReference type="NCBI Taxonomy" id="128403"/>
    <lineage>
        <taxon>Bacteria</taxon>
        <taxon>Bacillati</taxon>
        <taxon>Cyanobacteriota</taxon>
        <taxon>Cyanophyceae</taxon>
        <taxon>Nostocales</taxon>
        <taxon>Scytonemataceae</taxon>
        <taxon>Scytonema</taxon>
    </lineage>
</organism>
<dbReference type="STRING" id="128403.WA1_50490"/>
<dbReference type="RefSeq" id="WP_017740907.1">
    <property type="nucleotide sequence ID" value="NZ_KQ976356.1"/>
</dbReference>